<feature type="compositionally biased region" description="Basic and acidic residues" evidence="6">
    <location>
        <begin position="1"/>
        <end position="13"/>
    </location>
</feature>
<dbReference type="Proteomes" id="UP001519460">
    <property type="component" value="Unassembled WGS sequence"/>
</dbReference>
<feature type="region of interest" description="Disordered" evidence="6">
    <location>
        <begin position="1"/>
        <end position="36"/>
    </location>
</feature>
<feature type="transmembrane region" description="Helical" evidence="7">
    <location>
        <begin position="520"/>
        <end position="538"/>
    </location>
</feature>
<feature type="transmembrane region" description="Helical" evidence="7">
    <location>
        <begin position="490"/>
        <end position="508"/>
    </location>
</feature>
<feature type="compositionally biased region" description="Polar residues" evidence="6">
    <location>
        <begin position="342"/>
        <end position="357"/>
    </location>
</feature>
<evidence type="ECO:0000313" key="9">
    <source>
        <dbReference type="Proteomes" id="UP001519460"/>
    </source>
</evidence>
<keyword evidence="9" id="KW-1185">Reference proteome</keyword>
<evidence type="ECO:0000256" key="1">
    <source>
        <dbReference type="ARBA" id="ARBA00004141"/>
    </source>
</evidence>
<dbReference type="SUPFAM" id="SSF103473">
    <property type="entry name" value="MFS general substrate transporter"/>
    <property type="match status" value="1"/>
</dbReference>
<feature type="transmembrane region" description="Helical" evidence="7">
    <location>
        <begin position="292"/>
        <end position="318"/>
    </location>
</feature>
<dbReference type="Gene3D" id="1.20.1250.20">
    <property type="entry name" value="MFS general substrate transporter like domains"/>
    <property type="match status" value="1"/>
</dbReference>
<sequence>MPSSDHEQQRLLQEDSSGSDRASTSTSQSRVPDANENSGLHLSLREKLTLVAELLGIEASISYEQLYLLPVLQTLGIPLGLAPMAGLVSGVLGAVVLPILGWLSDRGSNPNSRKRNGVLVCTSLMLLGISFVIVASVLHLHLQSPEVLRKLSDNSSNPGNTDRSLSSEVTPNTINVSNLTNLFDKEQSFGKKANFAQSVKNSSDENVIKGKMPFTAGFAVLGFVVYEFGYDSSSSFTRSWILACSPRSDHTSLLLLGLVMAAVGGISTAALARVDFLSLLNLASKDSDRDGLLRLVVQISVQGAAIAVFLVLGMVSALRSGNRLLSSLQPQKVASNRDNDKNPNAFSGSNWQCSADDSPSSIVAAASREVTNDTKSESAAGTTVKGKSSLKSYETSYKLDESVPQQTEESPAGNTDTPRPHKKRDDWICPVRRFVCKVVFICSAMCFSMGASYMFTYFISDYVGKAVYGGDPRADVDSDDLANYLTGVRTVAWGILVFMVTYLLISLVHTRILAAIGYKVEFVVVQLVTGGCMVLLAVTARIELFFLLCVVAGMHRTCLYGVPYAATNDIIQNEADDEKGGSGRVGMAMSVVTAMIPLAYCILYPWTGLLMEWTGVVSTPLWMGATFCCLAVFSFLFV</sequence>
<dbReference type="PANTHER" id="PTHR19432">
    <property type="entry name" value="SUGAR TRANSPORTER"/>
    <property type="match status" value="1"/>
</dbReference>
<dbReference type="EMBL" id="JACVVK020000060">
    <property type="protein sequence ID" value="KAK7497295.1"/>
    <property type="molecule type" value="Genomic_DNA"/>
</dbReference>
<name>A0ABD0LD36_9CAEN</name>
<evidence type="ECO:0000256" key="6">
    <source>
        <dbReference type="SAM" id="MobiDB-lite"/>
    </source>
</evidence>
<accession>A0ABD0LD36</accession>
<dbReference type="InterPro" id="IPR036259">
    <property type="entry name" value="MFS_trans_sf"/>
</dbReference>
<feature type="region of interest" description="Disordered" evidence="6">
    <location>
        <begin position="331"/>
        <end position="357"/>
    </location>
</feature>
<comment type="subcellular location">
    <subcellularLocation>
        <location evidence="1">Membrane</location>
        <topology evidence="1">Multi-pass membrane protein</topology>
    </subcellularLocation>
</comment>
<dbReference type="PANTHER" id="PTHR19432:SF35">
    <property type="entry name" value="SOLUTE CARRIER FAMILY 45 MEMBER 3 ISOFORM X1"/>
    <property type="match status" value="1"/>
</dbReference>
<feature type="compositionally biased region" description="Low complexity" evidence="6">
    <location>
        <begin position="15"/>
        <end position="30"/>
    </location>
</feature>
<organism evidence="8 9">
    <name type="scientific">Batillaria attramentaria</name>
    <dbReference type="NCBI Taxonomy" id="370345"/>
    <lineage>
        <taxon>Eukaryota</taxon>
        <taxon>Metazoa</taxon>
        <taxon>Spiralia</taxon>
        <taxon>Lophotrochozoa</taxon>
        <taxon>Mollusca</taxon>
        <taxon>Gastropoda</taxon>
        <taxon>Caenogastropoda</taxon>
        <taxon>Sorbeoconcha</taxon>
        <taxon>Cerithioidea</taxon>
        <taxon>Batillariidae</taxon>
        <taxon>Batillaria</taxon>
    </lineage>
</organism>
<feature type="transmembrane region" description="Helical" evidence="7">
    <location>
        <begin position="587"/>
        <end position="607"/>
    </location>
</feature>
<evidence type="ECO:0000256" key="4">
    <source>
        <dbReference type="ARBA" id="ARBA00022989"/>
    </source>
</evidence>
<keyword evidence="5 7" id="KW-0472">Membrane</keyword>
<keyword evidence="3 7" id="KW-0812">Transmembrane</keyword>
<evidence type="ECO:0000256" key="3">
    <source>
        <dbReference type="ARBA" id="ARBA00022692"/>
    </source>
</evidence>
<feature type="transmembrane region" description="Helical" evidence="7">
    <location>
        <begin position="434"/>
        <end position="459"/>
    </location>
</feature>
<proteinExistence type="predicted"/>
<feature type="transmembrane region" description="Helical" evidence="7">
    <location>
        <begin position="116"/>
        <end position="142"/>
    </location>
</feature>
<feature type="compositionally biased region" description="Polar residues" evidence="6">
    <location>
        <begin position="403"/>
        <end position="417"/>
    </location>
</feature>
<feature type="transmembrane region" description="Helical" evidence="7">
    <location>
        <begin position="619"/>
        <end position="637"/>
    </location>
</feature>
<feature type="transmembrane region" description="Helical" evidence="7">
    <location>
        <begin position="251"/>
        <end position="272"/>
    </location>
</feature>
<dbReference type="GO" id="GO:0016020">
    <property type="term" value="C:membrane"/>
    <property type="evidence" value="ECO:0007669"/>
    <property type="project" value="UniProtKB-SubCell"/>
</dbReference>
<feature type="region of interest" description="Disordered" evidence="6">
    <location>
        <begin position="397"/>
        <end position="422"/>
    </location>
</feature>
<reference evidence="8 9" key="1">
    <citation type="journal article" date="2023" name="Sci. Data">
        <title>Genome assembly of the Korean intertidal mud-creeper Batillaria attramentaria.</title>
        <authorList>
            <person name="Patra A.K."/>
            <person name="Ho P.T."/>
            <person name="Jun S."/>
            <person name="Lee S.J."/>
            <person name="Kim Y."/>
            <person name="Won Y.J."/>
        </authorList>
    </citation>
    <scope>NUCLEOTIDE SEQUENCE [LARGE SCALE GENOMIC DNA]</scope>
    <source>
        <strain evidence="8">Wonlab-2016</strain>
    </source>
</reference>
<evidence type="ECO:0000256" key="5">
    <source>
        <dbReference type="ARBA" id="ARBA00023136"/>
    </source>
</evidence>
<feature type="transmembrane region" description="Helical" evidence="7">
    <location>
        <begin position="81"/>
        <end position="104"/>
    </location>
</feature>
<keyword evidence="4 7" id="KW-1133">Transmembrane helix</keyword>
<protein>
    <submittedName>
        <fullName evidence="8">Uncharacterized protein</fullName>
    </submittedName>
</protein>
<comment type="caution">
    <text evidence="8">The sequence shown here is derived from an EMBL/GenBank/DDBJ whole genome shotgun (WGS) entry which is preliminary data.</text>
</comment>
<feature type="transmembrane region" description="Helical" evidence="7">
    <location>
        <begin position="212"/>
        <end position="230"/>
    </location>
</feature>
<evidence type="ECO:0000256" key="2">
    <source>
        <dbReference type="ARBA" id="ARBA00022448"/>
    </source>
</evidence>
<dbReference type="AlphaFoldDB" id="A0ABD0LD36"/>
<evidence type="ECO:0000313" key="8">
    <source>
        <dbReference type="EMBL" id="KAK7497295.1"/>
    </source>
</evidence>
<gene>
    <name evidence="8" type="ORF">BaRGS_00011589</name>
</gene>
<evidence type="ECO:0000256" key="7">
    <source>
        <dbReference type="SAM" id="Phobius"/>
    </source>
</evidence>
<keyword evidence="2" id="KW-0813">Transport</keyword>